<keyword evidence="3" id="KW-0067">ATP-binding</keyword>
<evidence type="ECO:0000313" key="4">
    <source>
        <dbReference type="Proteomes" id="UP000501780"/>
    </source>
</evidence>
<dbReference type="KEGG" id="bfc:BacF7301_20535"/>
<sequence length="1281" mass="145831">MEYEKNTTYYLKVTGTLAIADNQYYLIEDNQLKLRVKMLQSQYGQPIPETIRCTLSTYDADGSPLFVQEKADITMDEPDNRQLKQGTNFLTYDQLIHNIRTEPPLESLTLDALKKRTVKNKMLTQMLVEYEKCVGTWILSYLAVLQSEMDEAVEVKNTELLCALVHYQQAIIEWMLEDSLYLTLYSPDATDAYRKECERKLAHGEALVNAAALVQGGEASAFLQKIFSKIRTSGYLLDKSKKIAQVIALFGIDTTLWDKDPGALAEFCRYLATSTADEDEYPLLSLIALIRKHIDNQEWNETRYDRNIYLLALYLLLCKGRKNMLFSVYKAMLYRYCCTAHPESARFFVDKAFNELVTEENTCKLEFTWNDVIRFKTEFFVTKLRVFTSETDSEEQQSAAQLALPNGHISLRDRVFSIYAGKSPNTLMDYQKNAEILSPFEGRIQVIAGKELKLKMTEKGNITVLKRCWEELTEISKKKVNVKQNKEAAIKTLPTVGTQVTIRLSAFNPRFPLMMFAEIDDPDYEGKGALLASEVCHYRINSFNNIFYEGDTFDATVVKVDSDGRLSFSIFQELSDMAMSTVQPDSRFYARLYRVQKKSCMWLSKEGYCLFTPATYPYPEVGETAILKVRNINKQRGYINAAVLEYLDTPIDTENALATLVREYIGYCRPDDDSVWDEKDWETTADEELTDTEKQLELPLLRELSRLLIASSALGTSVADRYNILGSALLIACFTNDEVCKEYVTARMSYEENIYSFATHPGQTHWVDNLKINDEDIVRFPSLAPLRESIQILKQFYSHTFDPHLAVGIATTKDKNKEHIIRLVLANSLLHQTLEPDELLFIRNELLRRIGAAEFVVTARIEKKDGEEEKIEVINLGRESGEVEFKTSIVYPVNRSLPDMKQQSEVILRAIAGFLNANGGTLYIGVADNGNVTGLVNDYSYMVCNSDAYERFIRQRIISTMGKDINGIIHIDFPKYGGREICHVTIPCYGKLVELNGAVWQRQGNSTVLLDGNALLKQQQRKKDALKNELKALELERIKTSESDVKNEELVNQSLLDTGTIQTSVAAAFAASLKKKKEKEQQPAKKINKIPTSSLRPVSQGIYIATYLTLLENGGYMLTDEIPHIDNAVLTLAINEAEVGGSLLLCYDNAYVNRVPLRILLQKKRSYTYKNGVNKDMRLIFATIENGEPYILCCTNKQGNDYFKLATIEKIKQNTDLTLKGTPLFSYDFGEVTRWEVIPETKADKLKKLVCDKLQYQGVAIHAETITTERKVLETLGIRYP</sequence>
<keyword evidence="4" id="KW-1185">Reference proteome</keyword>
<dbReference type="GO" id="GO:0005524">
    <property type="term" value="F:ATP binding"/>
    <property type="evidence" value="ECO:0007669"/>
    <property type="project" value="UniProtKB-KW"/>
</dbReference>
<dbReference type="RefSeq" id="WP_167965769.1">
    <property type="nucleotide sequence ID" value="NZ_CP050831.1"/>
</dbReference>
<proteinExistence type="predicted"/>
<dbReference type="Pfam" id="PF04326">
    <property type="entry name" value="SLFN_AlbA_2"/>
    <property type="match status" value="1"/>
</dbReference>
<evidence type="ECO:0000259" key="2">
    <source>
        <dbReference type="Pfam" id="PF04326"/>
    </source>
</evidence>
<dbReference type="InterPro" id="IPR038461">
    <property type="entry name" value="Schlafen_AlbA_2_dom_sf"/>
</dbReference>
<feature type="coiled-coil region" evidence="1">
    <location>
        <begin position="1009"/>
        <end position="1043"/>
    </location>
</feature>
<reference evidence="3 4" key="1">
    <citation type="submission" date="2020-03" db="EMBL/GenBank/DDBJ databases">
        <title>Genomic analysis of Bacteroides faecium CBA7301.</title>
        <authorList>
            <person name="Kim J."/>
            <person name="Roh S.W."/>
        </authorList>
    </citation>
    <scope>NUCLEOTIDE SEQUENCE [LARGE SCALE GENOMIC DNA]</scope>
    <source>
        <strain evidence="3 4">CBA7301</strain>
    </source>
</reference>
<keyword evidence="1" id="KW-0175">Coiled coil</keyword>
<protein>
    <submittedName>
        <fullName evidence="3">ATP-binding protein</fullName>
    </submittedName>
</protein>
<keyword evidence="3" id="KW-0547">Nucleotide-binding</keyword>
<evidence type="ECO:0000313" key="3">
    <source>
        <dbReference type="EMBL" id="QIU96393.1"/>
    </source>
</evidence>
<dbReference type="EMBL" id="CP050831">
    <property type="protein sequence ID" value="QIU96393.1"/>
    <property type="molecule type" value="Genomic_DNA"/>
</dbReference>
<dbReference type="Proteomes" id="UP000501780">
    <property type="component" value="Chromosome"/>
</dbReference>
<evidence type="ECO:0000256" key="1">
    <source>
        <dbReference type="SAM" id="Coils"/>
    </source>
</evidence>
<dbReference type="Gene3D" id="3.30.950.30">
    <property type="entry name" value="Schlafen, AAA domain"/>
    <property type="match status" value="1"/>
</dbReference>
<name>A0A6H0KTB6_9BACE</name>
<accession>A0A6H0KTB6</accession>
<feature type="domain" description="Schlafen AlbA-2" evidence="2">
    <location>
        <begin position="879"/>
        <end position="1008"/>
    </location>
</feature>
<gene>
    <name evidence="3" type="ORF">BacF7301_20535</name>
</gene>
<organism evidence="3 4">
    <name type="scientific">Bacteroides faecium</name>
    <dbReference type="NCBI Taxonomy" id="2715212"/>
    <lineage>
        <taxon>Bacteria</taxon>
        <taxon>Pseudomonadati</taxon>
        <taxon>Bacteroidota</taxon>
        <taxon>Bacteroidia</taxon>
        <taxon>Bacteroidales</taxon>
        <taxon>Bacteroidaceae</taxon>
        <taxon>Bacteroides</taxon>
    </lineage>
</organism>
<dbReference type="InterPro" id="IPR007421">
    <property type="entry name" value="Schlafen_AlbA_2_dom"/>
</dbReference>